<dbReference type="AlphaFoldDB" id="A0A9J6GDV5"/>
<reference evidence="1 2" key="1">
    <citation type="journal article" date="2020" name="Cell">
        <title>Large-Scale Comparative Analyses of Tick Genomes Elucidate Their Genetic Diversity and Vector Capacities.</title>
        <authorList>
            <consortium name="Tick Genome and Microbiome Consortium (TIGMIC)"/>
            <person name="Jia N."/>
            <person name="Wang J."/>
            <person name="Shi W."/>
            <person name="Du L."/>
            <person name="Sun Y."/>
            <person name="Zhan W."/>
            <person name="Jiang J.F."/>
            <person name="Wang Q."/>
            <person name="Zhang B."/>
            <person name="Ji P."/>
            <person name="Bell-Sakyi L."/>
            <person name="Cui X.M."/>
            <person name="Yuan T.T."/>
            <person name="Jiang B.G."/>
            <person name="Yang W.F."/>
            <person name="Lam T.T."/>
            <person name="Chang Q.C."/>
            <person name="Ding S.J."/>
            <person name="Wang X.J."/>
            <person name="Zhu J.G."/>
            <person name="Ruan X.D."/>
            <person name="Zhao L."/>
            <person name="Wei J.T."/>
            <person name="Ye R.Z."/>
            <person name="Que T.C."/>
            <person name="Du C.H."/>
            <person name="Zhou Y.H."/>
            <person name="Cheng J.X."/>
            <person name="Dai P.F."/>
            <person name="Guo W.B."/>
            <person name="Han X.H."/>
            <person name="Huang E.J."/>
            <person name="Li L.F."/>
            <person name="Wei W."/>
            <person name="Gao Y.C."/>
            <person name="Liu J.Z."/>
            <person name="Shao H.Z."/>
            <person name="Wang X."/>
            <person name="Wang C.C."/>
            <person name="Yang T.C."/>
            <person name="Huo Q.B."/>
            <person name="Li W."/>
            <person name="Chen H.Y."/>
            <person name="Chen S.E."/>
            <person name="Zhou L.G."/>
            <person name="Ni X.B."/>
            <person name="Tian J.H."/>
            <person name="Sheng Y."/>
            <person name="Liu T."/>
            <person name="Pan Y.S."/>
            <person name="Xia L.Y."/>
            <person name="Li J."/>
            <person name="Zhao F."/>
            <person name="Cao W.C."/>
        </authorList>
    </citation>
    <scope>NUCLEOTIDE SEQUENCE [LARGE SCALE GENOMIC DNA]</scope>
    <source>
        <strain evidence="1">HaeL-2018</strain>
    </source>
</reference>
<protein>
    <recommendedName>
        <fullName evidence="3">CCHC-type domain-containing protein</fullName>
    </recommendedName>
</protein>
<sequence length="233" mass="26477">MVLRPRDGLNVSKISQALLKEWILRAAALKAEETTEGTFRTSYFINIIVASTPSMERAAKCNRITKLSIGAQTLEITAYVTPPEDCTKDAVHNIPAEDSDDDMTHSLVYRRNPKILQARRMRKTNSAVIVFDGDEVPYFVYYRGEEYRCYLHKKRHEICKTCGRLGHRTDVCPTPEIKVCKCCATNNPPEHHRCDPTCAQCGRDHPTGDKKCRQRCQVPYLLKKTSVGKENST</sequence>
<proteinExistence type="predicted"/>
<dbReference type="EMBL" id="JABSTR010000006">
    <property type="protein sequence ID" value="KAH9372568.1"/>
    <property type="molecule type" value="Genomic_DNA"/>
</dbReference>
<keyword evidence="2" id="KW-1185">Reference proteome</keyword>
<gene>
    <name evidence="1" type="ORF">HPB48_020858</name>
</gene>
<dbReference type="VEuPathDB" id="VectorBase:HLOH_049462"/>
<evidence type="ECO:0000313" key="2">
    <source>
        <dbReference type="Proteomes" id="UP000821853"/>
    </source>
</evidence>
<name>A0A9J6GDV5_HAELO</name>
<dbReference type="Proteomes" id="UP000821853">
    <property type="component" value="Chromosome 4"/>
</dbReference>
<evidence type="ECO:0008006" key="3">
    <source>
        <dbReference type="Google" id="ProtNLM"/>
    </source>
</evidence>
<organism evidence="1 2">
    <name type="scientific">Haemaphysalis longicornis</name>
    <name type="common">Bush tick</name>
    <dbReference type="NCBI Taxonomy" id="44386"/>
    <lineage>
        <taxon>Eukaryota</taxon>
        <taxon>Metazoa</taxon>
        <taxon>Ecdysozoa</taxon>
        <taxon>Arthropoda</taxon>
        <taxon>Chelicerata</taxon>
        <taxon>Arachnida</taxon>
        <taxon>Acari</taxon>
        <taxon>Parasitiformes</taxon>
        <taxon>Ixodida</taxon>
        <taxon>Ixodoidea</taxon>
        <taxon>Ixodidae</taxon>
        <taxon>Haemaphysalinae</taxon>
        <taxon>Haemaphysalis</taxon>
    </lineage>
</organism>
<evidence type="ECO:0000313" key="1">
    <source>
        <dbReference type="EMBL" id="KAH9372568.1"/>
    </source>
</evidence>
<accession>A0A9J6GDV5</accession>
<comment type="caution">
    <text evidence="1">The sequence shown here is derived from an EMBL/GenBank/DDBJ whole genome shotgun (WGS) entry which is preliminary data.</text>
</comment>
<dbReference type="OrthoDB" id="6514167at2759"/>